<reference evidence="5 6" key="1">
    <citation type="submission" date="2019-07" db="EMBL/GenBank/DDBJ databases">
        <title>Draft genome assembly of a fouling barnacle, Amphibalanus amphitrite (Darwin, 1854): The first reference genome for Thecostraca.</title>
        <authorList>
            <person name="Kim W."/>
        </authorList>
    </citation>
    <scope>NUCLEOTIDE SEQUENCE [LARGE SCALE GENOMIC DNA]</scope>
    <source>
        <strain evidence="5">SNU_AA5</strain>
        <tissue evidence="5">Soma without cirri and trophi</tissue>
    </source>
</reference>
<comment type="caution">
    <text evidence="5">The sequence shown here is derived from an EMBL/GenBank/DDBJ whole genome shotgun (WGS) entry which is preliminary data.</text>
</comment>
<dbReference type="SMART" id="SM00179">
    <property type="entry name" value="EGF_CA"/>
    <property type="match status" value="1"/>
</dbReference>
<dbReference type="Proteomes" id="UP000440578">
    <property type="component" value="Unassembled WGS sequence"/>
</dbReference>
<keyword evidence="1" id="KW-0245">EGF-like domain</keyword>
<dbReference type="InterPro" id="IPR000742">
    <property type="entry name" value="EGF"/>
</dbReference>
<dbReference type="SMART" id="SM00181">
    <property type="entry name" value="EGF"/>
    <property type="match status" value="1"/>
</dbReference>
<evidence type="ECO:0000256" key="1">
    <source>
        <dbReference type="ARBA" id="ARBA00022536"/>
    </source>
</evidence>
<dbReference type="CDD" id="cd00229">
    <property type="entry name" value="SGNH_hydrolase"/>
    <property type="match status" value="1"/>
</dbReference>
<dbReference type="PROSITE" id="PS51257">
    <property type="entry name" value="PROKAR_LIPOPROTEIN"/>
    <property type="match status" value="1"/>
</dbReference>
<evidence type="ECO:0000256" key="3">
    <source>
        <dbReference type="ARBA" id="ARBA00023157"/>
    </source>
</evidence>
<evidence type="ECO:0000256" key="2">
    <source>
        <dbReference type="ARBA" id="ARBA00022737"/>
    </source>
</evidence>
<dbReference type="InterPro" id="IPR036514">
    <property type="entry name" value="SGNH_hydro_sf"/>
</dbReference>
<accession>A0A6A4VL03</accession>
<dbReference type="InterPro" id="IPR001881">
    <property type="entry name" value="EGF-like_Ca-bd_dom"/>
</dbReference>
<dbReference type="PROSITE" id="PS01186">
    <property type="entry name" value="EGF_2"/>
    <property type="match status" value="1"/>
</dbReference>
<evidence type="ECO:0000313" key="5">
    <source>
        <dbReference type="EMBL" id="KAF0292000.1"/>
    </source>
</evidence>
<dbReference type="GO" id="GO:0005509">
    <property type="term" value="F:calcium ion binding"/>
    <property type="evidence" value="ECO:0007669"/>
    <property type="project" value="InterPro"/>
</dbReference>
<dbReference type="FunFam" id="2.10.25.10:FF:000240">
    <property type="entry name" value="Vitamin K-dependent protein S"/>
    <property type="match status" value="1"/>
</dbReference>
<dbReference type="SUPFAM" id="SSF57196">
    <property type="entry name" value="EGF/Laminin"/>
    <property type="match status" value="1"/>
</dbReference>
<dbReference type="Gene3D" id="2.10.25.10">
    <property type="entry name" value="Laminin"/>
    <property type="match status" value="1"/>
</dbReference>
<dbReference type="Pfam" id="PF14670">
    <property type="entry name" value="FXa_inhibition"/>
    <property type="match status" value="1"/>
</dbReference>
<protein>
    <submittedName>
        <fullName evidence="5">Fibulin-2</fullName>
    </submittedName>
</protein>
<dbReference type="OrthoDB" id="6382607at2759"/>
<name>A0A6A4VL03_AMPAM</name>
<proteinExistence type="predicted"/>
<dbReference type="Gene3D" id="3.40.50.1110">
    <property type="entry name" value="SGNH hydrolase"/>
    <property type="match status" value="1"/>
</dbReference>
<sequence length="318" mass="34294">MFHDRWEDCCEGCRLGLVVGPMGMGCSFTRFKLGQPWENSFVSCCIDRSAVEPALPAARPVLPATAAHGLQSADSENICDLFVGQLCAHICVSVPGSYRCECRPGYLLGPDAKSCTLDSGATSAIRPSRARVLLAATTVVPARSVIVVRASVVPVNGKVSNPCALQGVIEPSHTALREDLLIPREVVTVDEMSQELWSAVTAQVSEVATIAPVILVGPTPRPSRDGLTAECGAAKWETTAAFDLERKMVRWTRELNGNVSVTCVGRCLTERRRRGRESEYLLTAAAAANYFQSDGIHLTAAGYRKIAARLPPWMAPRQ</sequence>
<evidence type="ECO:0000313" key="6">
    <source>
        <dbReference type="Proteomes" id="UP000440578"/>
    </source>
</evidence>
<organism evidence="5 6">
    <name type="scientific">Amphibalanus amphitrite</name>
    <name type="common">Striped barnacle</name>
    <name type="synonym">Balanus amphitrite</name>
    <dbReference type="NCBI Taxonomy" id="1232801"/>
    <lineage>
        <taxon>Eukaryota</taxon>
        <taxon>Metazoa</taxon>
        <taxon>Ecdysozoa</taxon>
        <taxon>Arthropoda</taxon>
        <taxon>Crustacea</taxon>
        <taxon>Multicrustacea</taxon>
        <taxon>Cirripedia</taxon>
        <taxon>Thoracica</taxon>
        <taxon>Thoracicalcarea</taxon>
        <taxon>Balanomorpha</taxon>
        <taxon>Balanoidea</taxon>
        <taxon>Balanidae</taxon>
        <taxon>Amphibalaninae</taxon>
        <taxon>Amphibalanus</taxon>
    </lineage>
</organism>
<keyword evidence="3" id="KW-1015">Disulfide bond</keyword>
<keyword evidence="2" id="KW-0677">Repeat</keyword>
<dbReference type="SUPFAM" id="SSF52266">
    <property type="entry name" value="SGNH hydrolase"/>
    <property type="match status" value="1"/>
</dbReference>
<gene>
    <name evidence="5" type="primary">Fbln2_0</name>
    <name evidence="5" type="ORF">FJT64_009945</name>
</gene>
<feature type="domain" description="EGF-like" evidence="4">
    <location>
        <begin position="100"/>
        <end position="115"/>
    </location>
</feature>
<dbReference type="EMBL" id="VIIS01001845">
    <property type="protein sequence ID" value="KAF0292000.1"/>
    <property type="molecule type" value="Genomic_DNA"/>
</dbReference>
<dbReference type="AlphaFoldDB" id="A0A6A4VL03"/>
<evidence type="ECO:0000259" key="4">
    <source>
        <dbReference type="PROSITE" id="PS01186"/>
    </source>
</evidence>
<keyword evidence="6" id="KW-1185">Reference proteome</keyword>